<name>A0ABY7F6K9_MYAAR</name>
<organism evidence="1 2">
    <name type="scientific">Mya arenaria</name>
    <name type="common">Soft-shell clam</name>
    <dbReference type="NCBI Taxonomy" id="6604"/>
    <lineage>
        <taxon>Eukaryota</taxon>
        <taxon>Metazoa</taxon>
        <taxon>Spiralia</taxon>
        <taxon>Lophotrochozoa</taxon>
        <taxon>Mollusca</taxon>
        <taxon>Bivalvia</taxon>
        <taxon>Autobranchia</taxon>
        <taxon>Heteroconchia</taxon>
        <taxon>Euheterodonta</taxon>
        <taxon>Imparidentia</taxon>
        <taxon>Neoheterodontei</taxon>
        <taxon>Myida</taxon>
        <taxon>Myoidea</taxon>
        <taxon>Myidae</taxon>
        <taxon>Mya</taxon>
    </lineage>
</organism>
<evidence type="ECO:0000313" key="2">
    <source>
        <dbReference type="Proteomes" id="UP001164746"/>
    </source>
</evidence>
<sequence length="100" mass="11879">MTLKQRNSEIQLDQRETERAYEELQIQANEPAYRNVEDNYTVLVIRDWSGIRFDVLSEKQDPRIKTLPKQDDVSNICFYLRRSIILGRTKFGKVVITPFE</sequence>
<evidence type="ECO:0000313" key="1">
    <source>
        <dbReference type="EMBL" id="WAR17827.1"/>
    </source>
</evidence>
<protein>
    <submittedName>
        <fullName evidence="1">Uncharacterized protein</fullName>
    </submittedName>
</protein>
<gene>
    <name evidence="1" type="ORF">MAR_032421</name>
</gene>
<reference evidence="1" key="1">
    <citation type="submission" date="2022-11" db="EMBL/GenBank/DDBJ databases">
        <title>Centuries of genome instability and evolution in soft-shell clam transmissible cancer (bioRxiv).</title>
        <authorList>
            <person name="Hart S.F.M."/>
            <person name="Yonemitsu M.A."/>
            <person name="Giersch R.M."/>
            <person name="Beal B.F."/>
            <person name="Arriagada G."/>
            <person name="Davis B.W."/>
            <person name="Ostrander E.A."/>
            <person name="Goff S.P."/>
            <person name="Metzger M.J."/>
        </authorList>
    </citation>
    <scope>NUCLEOTIDE SEQUENCE</scope>
    <source>
        <strain evidence="1">MELC-2E11</strain>
        <tissue evidence="1">Siphon/mantle</tissue>
    </source>
</reference>
<dbReference type="Proteomes" id="UP001164746">
    <property type="component" value="Chromosome 10"/>
</dbReference>
<dbReference type="EMBL" id="CP111021">
    <property type="protein sequence ID" value="WAR17827.1"/>
    <property type="molecule type" value="Genomic_DNA"/>
</dbReference>
<proteinExistence type="predicted"/>
<accession>A0ABY7F6K9</accession>
<keyword evidence="2" id="KW-1185">Reference proteome</keyword>